<keyword evidence="2" id="KW-1133">Transmembrane helix</keyword>
<comment type="caution">
    <text evidence="4">The sequence shown here is derived from an EMBL/GenBank/DDBJ whole genome shotgun (WGS) entry which is preliminary data.</text>
</comment>
<name>A0A6I4TSD7_9SPHN</name>
<evidence type="ECO:0000313" key="5">
    <source>
        <dbReference type="Proteomes" id="UP000469430"/>
    </source>
</evidence>
<keyword evidence="2" id="KW-0812">Transmembrane</keyword>
<dbReference type="RefSeq" id="WP_161390453.1">
    <property type="nucleotide sequence ID" value="NZ_JBHSCP010000001.1"/>
</dbReference>
<protein>
    <submittedName>
        <fullName evidence="4">Uncharacterized protein</fullName>
    </submittedName>
</protein>
<evidence type="ECO:0000256" key="3">
    <source>
        <dbReference type="SAM" id="SignalP"/>
    </source>
</evidence>
<feature type="chain" id="PRO_5026314612" evidence="3">
    <location>
        <begin position="28"/>
        <end position="190"/>
    </location>
</feature>
<feature type="region of interest" description="Disordered" evidence="1">
    <location>
        <begin position="63"/>
        <end position="83"/>
    </location>
</feature>
<evidence type="ECO:0000256" key="1">
    <source>
        <dbReference type="SAM" id="MobiDB-lite"/>
    </source>
</evidence>
<dbReference type="OrthoDB" id="7452714at2"/>
<organism evidence="4 5">
    <name type="scientific">Croceibacterium xixiisoli</name>
    <dbReference type="NCBI Taxonomy" id="1476466"/>
    <lineage>
        <taxon>Bacteria</taxon>
        <taxon>Pseudomonadati</taxon>
        <taxon>Pseudomonadota</taxon>
        <taxon>Alphaproteobacteria</taxon>
        <taxon>Sphingomonadales</taxon>
        <taxon>Erythrobacteraceae</taxon>
        <taxon>Croceibacterium</taxon>
    </lineage>
</organism>
<keyword evidence="5" id="KW-1185">Reference proteome</keyword>
<keyword evidence="2" id="KW-0472">Membrane</keyword>
<evidence type="ECO:0000256" key="2">
    <source>
        <dbReference type="SAM" id="Phobius"/>
    </source>
</evidence>
<dbReference type="EMBL" id="WTYJ01000001">
    <property type="protein sequence ID" value="MXO98856.1"/>
    <property type="molecule type" value="Genomic_DNA"/>
</dbReference>
<proteinExistence type="predicted"/>
<gene>
    <name evidence="4" type="ORF">GRI97_07640</name>
</gene>
<feature type="signal peptide" evidence="3">
    <location>
        <begin position="1"/>
        <end position="27"/>
    </location>
</feature>
<reference evidence="4 5" key="1">
    <citation type="submission" date="2019-12" db="EMBL/GenBank/DDBJ databases">
        <title>Genomic-based taxomic classification of the family Erythrobacteraceae.</title>
        <authorList>
            <person name="Xu L."/>
        </authorList>
    </citation>
    <scope>NUCLEOTIDE SEQUENCE [LARGE SCALE GENOMIC DNA]</scope>
    <source>
        <strain evidence="4 5">S36</strain>
    </source>
</reference>
<dbReference type="Proteomes" id="UP000469430">
    <property type="component" value="Unassembled WGS sequence"/>
</dbReference>
<sequence length="190" mass="21148">MSTISKALVGTVAAGAMAMASFTPAAAQSRDRDRGGIGAGEIIAGALIIGGIAAIAATAGNDRNDRRYNDRRGRGWDDRRGYNQDPRRAVEQCVRAAERGASSRAWRNGAKVTDIRDIRQRDGGYRITGRIAVNQMQRDWRRGDNRYGRGWGNDYRGWNDRYAGWDSGRFTCDVRYDQITRLNYNGIRGL</sequence>
<dbReference type="AlphaFoldDB" id="A0A6I4TSD7"/>
<accession>A0A6I4TSD7</accession>
<keyword evidence="3" id="KW-0732">Signal</keyword>
<feature type="transmembrane region" description="Helical" evidence="2">
    <location>
        <begin position="37"/>
        <end position="59"/>
    </location>
</feature>
<evidence type="ECO:0000313" key="4">
    <source>
        <dbReference type="EMBL" id="MXO98856.1"/>
    </source>
</evidence>